<keyword evidence="2" id="KW-0812">Transmembrane</keyword>
<gene>
    <name evidence="4" type="ORF">DQQ01_01425</name>
</gene>
<evidence type="ECO:0000313" key="5">
    <source>
        <dbReference type="Proteomes" id="UP000250003"/>
    </source>
</evidence>
<keyword evidence="2" id="KW-1133">Transmembrane helix</keyword>
<keyword evidence="2" id="KW-0472">Membrane</keyword>
<dbReference type="Proteomes" id="UP000250003">
    <property type="component" value="Chromosome"/>
</dbReference>
<feature type="transmembrane region" description="Helical" evidence="2">
    <location>
        <begin position="322"/>
        <end position="344"/>
    </location>
</feature>
<evidence type="ECO:0000256" key="2">
    <source>
        <dbReference type="SAM" id="Phobius"/>
    </source>
</evidence>
<proteinExistence type="predicted"/>
<feature type="region of interest" description="Disordered" evidence="1">
    <location>
        <begin position="217"/>
        <end position="315"/>
    </location>
</feature>
<dbReference type="OrthoDB" id="2067895at2"/>
<sequence>MKKKKMVHIAAAVCTGMLLSATPVLAAADTAEYTVTLRPGSIAQFSEEFINAYVNTYGAKVTETTGSIKVKLSPGESIPMLPDDGDLVYKDSAKGRYTMNTDWYPDTNVVTGNESFVVKYDALVNAVEYKVRYVDSQSGEDVAPPVITQGNAGQSYTYYSQQIADYVCDVASQTLTLAETGDNVITFEYTSTREPQVNRVEVPGDTVVQEERVPGTTTVVNQTTTAGTTTGNQTGTTGNQTTGTTGDTTANNAAGNAAAGTTEDTTAGTETIEGEDVPLGQVDLGGEDGETADGAEDSETAEIEEEEVPLGQKDMEEEGGSALPWVAGGAAVVAAGAGAGWYFYRKRKS</sequence>
<dbReference type="Gene3D" id="3.10.20.320">
    <property type="entry name" value="Putative peptidoglycan bound protein (lpxtg motif)"/>
    <property type="match status" value="1"/>
</dbReference>
<feature type="compositionally biased region" description="Acidic residues" evidence="1">
    <location>
        <begin position="285"/>
        <end position="308"/>
    </location>
</feature>
<dbReference type="AlphaFoldDB" id="A0A2Z4U7R4"/>
<evidence type="ECO:0000313" key="4">
    <source>
        <dbReference type="EMBL" id="AWY97030.1"/>
    </source>
</evidence>
<keyword evidence="3" id="KW-0732">Signal</keyword>
<organism evidence="4 5">
    <name type="scientific">Blautia argi</name>
    <dbReference type="NCBI Taxonomy" id="1912897"/>
    <lineage>
        <taxon>Bacteria</taxon>
        <taxon>Bacillati</taxon>
        <taxon>Bacillota</taxon>
        <taxon>Clostridia</taxon>
        <taxon>Lachnospirales</taxon>
        <taxon>Lachnospiraceae</taxon>
        <taxon>Blautia</taxon>
    </lineage>
</organism>
<dbReference type="KEGG" id="blau:DQQ01_01425"/>
<feature type="compositionally biased region" description="Low complexity" evidence="1">
    <location>
        <begin position="217"/>
        <end position="271"/>
    </location>
</feature>
<evidence type="ECO:0000256" key="3">
    <source>
        <dbReference type="SAM" id="SignalP"/>
    </source>
</evidence>
<name>A0A2Z4U7R4_9FIRM</name>
<feature type="chain" id="PRO_5039142675" evidence="3">
    <location>
        <begin position="27"/>
        <end position="349"/>
    </location>
</feature>
<feature type="signal peptide" evidence="3">
    <location>
        <begin position="1"/>
        <end position="26"/>
    </location>
</feature>
<keyword evidence="5" id="KW-1185">Reference proteome</keyword>
<dbReference type="EMBL" id="CP030280">
    <property type="protein sequence ID" value="AWY97030.1"/>
    <property type="molecule type" value="Genomic_DNA"/>
</dbReference>
<accession>A0A2Z4U7R4</accession>
<protein>
    <submittedName>
        <fullName evidence="4">Uncharacterized protein</fullName>
    </submittedName>
</protein>
<reference evidence="5" key="1">
    <citation type="submission" date="2018-06" db="EMBL/GenBank/DDBJ databases">
        <title>Description of Blautia argi sp. nov., a new anaerobic isolated from dog feces.</title>
        <authorList>
            <person name="Chang Y.-H."/>
            <person name="Paek J."/>
            <person name="Shin Y."/>
        </authorList>
    </citation>
    <scope>NUCLEOTIDE SEQUENCE [LARGE SCALE GENOMIC DNA]</scope>
    <source>
        <strain evidence="5">KCTC 15426</strain>
    </source>
</reference>
<evidence type="ECO:0000256" key="1">
    <source>
        <dbReference type="SAM" id="MobiDB-lite"/>
    </source>
</evidence>
<dbReference type="RefSeq" id="WP_111917866.1">
    <property type="nucleotide sequence ID" value="NZ_CAUWHR010000023.1"/>
</dbReference>